<sequence length="515" mass="57101">MTTICIVIQSPEFVSSAGMRIRYLRLASAAPLGTTITYAPIAELLQTKTYDAEIYIFSKTFMPEALILACHLQKIGKIVGQDFFDDYFSQMDDARLARFQCWVREMEPFTDFVLGTTERLTSVIAEYMPRAPITIVPDPIEAFDRSDLAHRVSDKIRTASASRRLSIYWFGIGDNPFFSVGVRDLVAYGGDLARFKALGWDATLTVLTNTRALSSEGLALLRTLPIDFRIMEWTEAREDESLKAADVAFIPVGGQGFSRAKSLNRCLTALLRGCQVLSRGYPLYRSLGEFVYRSADDLVADLELGQVKLRGSQLPRLYELLDAHASPAEAAATFGSAATSLPMRPSEKDSSRRAGPPLCLIHGRNSDTSIHKLAARFGGLSVRSPFHEKTLNYQLRFDSIGGELRCRIEKSRMKFLDPDLATAAIDVGRIMDLEFCDLPLSRIMGWNDPFPLAMGSDRFSWLAVYPSVMGVIRTACQRLFPSASVIVSEQHQLALATMHGDAYPRATTAIRSGVA</sequence>
<reference evidence="2" key="1">
    <citation type="journal article" date="2021" name="Front. Microbiol.">
        <title>Comprehensive Comparative Genomics and Phenotyping of Methylobacterium Species.</title>
        <authorList>
            <person name="Alessa O."/>
            <person name="Ogura Y."/>
            <person name="Fujitani Y."/>
            <person name="Takami H."/>
            <person name="Hayashi T."/>
            <person name="Sahin N."/>
            <person name="Tani A."/>
        </authorList>
    </citation>
    <scope>NUCLEOTIDE SEQUENCE</scope>
    <source>
        <strain evidence="2">DSM 14458</strain>
    </source>
</reference>
<feature type="region of interest" description="Disordered" evidence="1">
    <location>
        <begin position="336"/>
        <end position="357"/>
    </location>
</feature>
<organism evidence="2 3">
    <name type="scientific">Methylorubrum suomiense</name>
    <dbReference type="NCBI Taxonomy" id="144191"/>
    <lineage>
        <taxon>Bacteria</taxon>
        <taxon>Pseudomonadati</taxon>
        <taxon>Pseudomonadota</taxon>
        <taxon>Alphaproteobacteria</taxon>
        <taxon>Hyphomicrobiales</taxon>
        <taxon>Methylobacteriaceae</taxon>
        <taxon>Methylorubrum</taxon>
    </lineage>
</organism>
<comment type="caution">
    <text evidence="2">The sequence shown here is derived from an EMBL/GenBank/DDBJ whole genome shotgun (WGS) entry which is preliminary data.</text>
</comment>
<evidence type="ECO:0000256" key="1">
    <source>
        <dbReference type="SAM" id="MobiDB-lite"/>
    </source>
</evidence>
<keyword evidence="3" id="KW-1185">Reference proteome</keyword>
<name>A0ABQ4UZ63_9HYPH</name>
<evidence type="ECO:0000313" key="3">
    <source>
        <dbReference type="Proteomes" id="UP001055093"/>
    </source>
</evidence>
<protein>
    <submittedName>
        <fullName evidence="2">Uncharacterized protein</fullName>
    </submittedName>
</protein>
<gene>
    <name evidence="2" type="ORF">BGCPKDLD_3715</name>
</gene>
<reference evidence="2" key="2">
    <citation type="submission" date="2021-08" db="EMBL/GenBank/DDBJ databases">
        <authorList>
            <person name="Tani A."/>
            <person name="Ola A."/>
            <person name="Ogura Y."/>
            <person name="Katsura K."/>
            <person name="Hayashi T."/>
        </authorList>
    </citation>
    <scope>NUCLEOTIDE SEQUENCE</scope>
    <source>
        <strain evidence="2">DSM 14458</strain>
    </source>
</reference>
<evidence type="ECO:0000313" key="2">
    <source>
        <dbReference type="EMBL" id="GJE77114.1"/>
    </source>
</evidence>
<dbReference type="RefSeq" id="WP_137830831.1">
    <property type="nucleotide sequence ID" value="NZ_BPRE01000012.1"/>
</dbReference>
<dbReference type="Proteomes" id="UP001055093">
    <property type="component" value="Unassembled WGS sequence"/>
</dbReference>
<proteinExistence type="predicted"/>
<accession>A0ABQ4UZ63</accession>
<dbReference type="EMBL" id="BPRE01000012">
    <property type="protein sequence ID" value="GJE77114.1"/>
    <property type="molecule type" value="Genomic_DNA"/>
</dbReference>